<dbReference type="KEGG" id="ope:PU634_03405"/>
<protein>
    <submittedName>
        <fullName evidence="5">3'-5' exonuclease</fullName>
    </submittedName>
</protein>
<evidence type="ECO:0000259" key="4">
    <source>
        <dbReference type="SMART" id="SM00479"/>
    </source>
</evidence>
<evidence type="ECO:0000256" key="3">
    <source>
        <dbReference type="ARBA" id="ARBA00022839"/>
    </source>
</evidence>
<feature type="domain" description="Exonuclease" evidence="4">
    <location>
        <begin position="53"/>
        <end position="233"/>
    </location>
</feature>
<keyword evidence="1" id="KW-0540">Nuclease</keyword>
<dbReference type="CDD" id="cd06127">
    <property type="entry name" value="DEDDh"/>
    <property type="match status" value="1"/>
</dbReference>
<dbReference type="Proteomes" id="UP001223802">
    <property type="component" value="Chromosome"/>
</dbReference>
<evidence type="ECO:0000256" key="1">
    <source>
        <dbReference type="ARBA" id="ARBA00022722"/>
    </source>
</evidence>
<evidence type="ECO:0000256" key="2">
    <source>
        <dbReference type="ARBA" id="ARBA00022801"/>
    </source>
</evidence>
<evidence type="ECO:0000313" key="5">
    <source>
        <dbReference type="EMBL" id="WMC11421.1"/>
    </source>
</evidence>
<sequence length="243" mass="27567">MVYLTPSALMDRAPPPDWPALFEQRARSARDYRLQRFYRAGLPAPDTPLAEVPLVAMDFETTGLNAGKDAIVSIGLVPFSLQRIRCRDAAHWIVNPHRPLAGETVALHHITHSEVKEAPDLLQVLDEVLAALAGRVVVVHYRRIEQVFFAAALKARLNEDIRFPVIDTMELEARLHPRRLGLWDRLRGRKPVSIRLANSRERYHLPYYAPHHALTDALATAELLQAQVAHHYSPDTPLSELWL</sequence>
<dbReference type="InterPro" id="IPR036397">
    <property type="entry name" value="RNaseH_sf"/>
</dbReference>
<organism evidence="5 6">
    <name type="scientific">Oceanimonas pelagia</name>
    <dbReference type="NCBI Taxonomy" id="3028314"/>
    <lineage>
        <taxon>Bacteria</taxon>
        <taxon>Pseudomonadati</taxon>
        <taxon>Pseudomonadota</taxon>
        <taxon>Gammaproteobacteria</taxon>
        <taxon>Aeromonadales</taxon>
        <taxon>Aeromonadaceae</taxon>
        <taxon>Oceanimonas</taxon>
    </lineage>
</organism>
<dbReference type="NCBIfam" id="NF006602">
    <property type="entry name" value="PRK09146.1"/>
    <property type="match status" value="1"/>
</dbReference>
<evidence type="ECO:0000313" key="6">
    <source>
        <dbReference type="Proteomes" id="UP001223802"/>
    </source>
</evidence>
<dbReference type="PANTHER" id="PTHR30231">
    <property type="entry name" value="DNA POLYMERASE III SUBUNIT EPSILON"/>
    <property type="match status" value="1"/>
</dbReference>
<dbReference type="GO" id="GO:0008408">
    <property type="term" value="F:3'-5' exonuclease activity"/>
    <property type="evidence" value="ECO:0007669"/>
    <property type="project" value="TreeGrafter"/>
</dbReference>
<name>A0AA50KQI9_9GAMM</name>
<dbReference type="GO" id="GO:0005829">
    <property type="term" value="C:cytosol"/>
    <property type="evidence" value="ECO:0007669"/>
    <property type="project" value="TreeGrafter"/>
</dbReference>
<dbReference type="EMBL" id="CP118224">
    <property type="protein sequence ID" value="WMC11421.1"/>
    <property type="molecule type" value="Genomic_DNA"/>
</dbReference>
<accession>A0AA50KQI9</accession>
<dbReference type="RefSeq" id="WP_306762663.1">
    <property type="nucleotide sequence ID" value="NZ_CP118224.1"/>
</dbReference>
<dbReference type="PANTHER" id="PTHR30231:SF4">
    <property type="entry name" value="PROTEIN NEN2"/>
    <property type="match status" value="1"/>
</dbReference>
<gene>
    <name evidence="5" type="ORF">PU634_03405</name>
</gene>
<dbReference type="SMART" id="SM00479">
    <property type="entry name" value="EXOIII"/>
    <property type="match status" value="1"/>
</dbReference>
<keyword evidence="2" id="KW-0378">Hydrolase</keyword>
<dbReference type="Gene3D" id="3.30.420.10">
    <property type="entry name" value="Ribonuclease H-like superfamily/Ribonuclease H"/>
    <property type="match status" value="1"/>
</dbReference>
<dbReference type="GO" id="GO:0006259">
    <property type="term" value="P:DNA metabolic process"/>
    <property type="evidence" value="ECO:0007669"/>
    <property type="project" value="UniProtKB-ARBA"/>
</dbReference>
<dbReference type="AlphaFoldDB" id="A0AA50KQI9"/>
<dbReference type="Pfam" id="PF00929">
    <property type="entry name" value="RNase_T"/>
    <property type="match status" value="1"/>
</dbReference>
<dbReference type="InterPro" id="IPR013520">
    <property type="entry name" value="Ribonucl_H"/>
</dbReference>
<dbReference type="GO" id="GO:0003676">
    <property type="term" value="F:nucleic acid binding"/>
    <property type="evidence" value="ECO:0007669"/>
    <property type="project" value="InterPro"/>
</dbReference>
<keyword evidence="3 5" id="KW-0269">Exonuclease</keyword>
<reference evidence="5 6" key="1">
    <citation type="submission" date="2023-02" db="EMBL/GenBank/DDBJ databases">
        <title>Complete genome sequence of a novel bacterium Oceanimonas sp. NTOU-MSR1 isolated from marine coast sediment.</title>
        <authorList>
            <person name="Yang H.-T."/>
            <person name="Chen Y.-L."/>
            <person name="Ho Y.-N."/>
        </authorList>
    </citation>
    <scope>NUCLEOTIDE SEQUENCE [LARGE SCALE GENOMIC DNA]</scope>
    <source>
        <strain evidence="5 6">NTOU-MSR1</strain>
    </source>
</reference>
<proteinExistence type="predicted"/>
<dbReference type="InterPro" id="IPR012337">
    <property type="entry name" value="RNaseH-like_sf"/>
</dbReference>
<dbReference type="SUPFAM" id="SSF53098">
    <property type="entry name" value="Ribonuclease H-like"/>
    <property type="match status" value="1"/>
</dbReference>
<keyword evidence="6" id="KW-1185">Reference proteome</keyword>